<comment type="cofactor">
    <cofactor evidence="1">
        <name>Fe(2+)</name>
        <dbReference type="ChEBI" id="CHEBI:29033"/>
    </cofactor>
</comment>
<keyword evidence="5 9" id="KW-0223">Dioxygenase</keyword>
<sequence>MTFCDLDRTTGHLWIERNGRRVPLVPLWLRERSEAPEQMDLNSHQRTYDPTRLPADLRIEDAQADGSGVTLGFSDGHRCRFELEWLAVEAGLAPDPAALPDPIAWTSDTITPPSASWSALSEPSVMQSLLDGFFASGFAILRDTPTQEDSLLDIARRFGPIRETNWGVLFNVRTEAQASDLAYTGLALTAHSDNPYRRAVPAIQFLHCLENGATGGDSTLADGVAIAAALKRDAPEAYSVLTRLPVTFRYRSATVDDRATAPMIDVDEGGRLRAIRLSTRLDFPPAADPEMLALFFEGRRRLAAYAEDPAFQIRFKLAPGDCLVMDNHRTLHGRTAFAEDGRRFLQGCYIDYDGPECLYRLHARRREGGAGAIAA</sequence>
<dbReference type="SUPFAM" id="SSF51197">
    <property type="entry name" value="Clavaminate synthase-like"/>
    <property type="match status" value="1"/>
</dbReference>
<evidence type="ECO:0000256" key="6">
    <source>
        <dbReference type="ARBA" id="ARBA00023002"/>
    </source>
</evidence>
<dbReference type="PANTHER" id="PTHR10696">
    <property type="entry name" value="GAMMA-BUTYROBETAINE HYDROXYLASE-RELATED"/>
    <property type="match status" value="1"/>
</dbReference>
<dbReference type="GO" id="GO:0016706">
    <property type="term" value="F:2-oxoglutarate-dependent dioxygenase activity"/>
    <property type="evidence" value="ECO:0007669"/>
    <property type="project" value="UniProtKB-ARBA"/>
</dbReference>
<proteinExistence type="inferred from homology"/>
<accession>A0A8G2EW79</accession>
<dbReference type="Gene3D" id="3.60.130.10">
    <property type="entry name" value="Clavaminate synthase-like"/>
    <property type="match status" value="1"/>
</dbReference>
<dbReference type="Pfam" id="PF02668">
    <property type="entry name" value="TauD"/>
    <property type="match status" value="1"/>
</dbReference>
<dbReference type="GO" id="GO:0046872">
    <property type="term" value="F:metal ion binding"/>
    <property type="evidence" value="ECO:0007669"/>
    <property type="project" value="UniProtKB-KW"/>
</dbReference>
<evidence type="ECO:0000256" key="3">
    <source>
        <dbReference type="ARBA" id="ARBA00008654"/>
    </source>
</evidence>
<gene>
    <name evidence="9" type="ORF">SAMN05660686_02000</name>
</gene>
<keyword evidence="4" id="KW-0479">Metal-binding</keyword>
<evidence type="ECO:0000259" key="8">
    <source>
        <dbReference type="Pfam" id="PF02668"/>
    </source>
</evidence>
<comment type="similarity">
    <text evidence="3">Belongs to the gamma-BBH/TMLD family.</text>
</comment>
<reference evidence="9 10" key="1">
    <citation type="submission" date="2016-10" db="EMBL/GenBank/DDBJ databases">
        <authorList>
            <person name="Varghese N."/>
            <person name="Submissions S."/>
        </authorList>
    </citation>
    <scope>NUCLEOTIDE SEQUENCE [LARGE SCALE GENOMIC DNA]</scope>
    <source>
        <strain evidence="9 10">DSM 18839</strain>
    </source>
</reference>
<evidence type="ECO:0000313" key="10">
    <source>
        <dbReference type="Proteomes" id="UP000198615"/>
    </source>
</evidence>
<dbReference type="EMBL" id="FNBW01000005">
    <property type="protein sequence ID" value="SDF67017.1"/>
    <property type="molecule type" value="Genomic_DNA"/>
</dbReference>
<dbReference type="OrthoDB" id="979809at2"/>
<evidence type="ECO:0000256" key="5">
    <source>
        <dbReference type="ARBA" id="ARBA00022964"/>
    </source>
</evidence>
<organism evidence="9 10">
    <name type="scientific">Thalassobaculum litoreum DSM 18839</name>
    <dbReference type="NCBI Taxonomy" id="1123362"/>
    <lineage>
        <taxon>Bacteria</taxon>
        <taxon>Pseudomonadati</taxon>
        <taxon>Pseudomonadota</taxon>
        <taxon>Alphaproteobacteria</taxon>
        <taxon>Rhodospirillales</taxon>
        <taxon>Thalassobaculaceae</taxon>
        <taxon>Thalassobaculum</taxon>
    </lineage>
</organism>
<name>A0A8G2EW79_9PROT</name>
<evidence type="ECO:0000313" key="9">
    <source>
        <dbReference type="EMBL" id="SDF67017.1"/>
    </source>
</evidence>
<protein>
    <submittedName>
        <fullName evidence="9">Gamma-butyrobetaine dioxygenase</fullName>
    </submittedName>
</protein>
<dbReference type="GO" id="GO:0045329">
    <property type="term" value="P:carnitine biosynthetic process"/>
    <property type="evidence" value="ECO:0007669"/>
    <property type="project" value="TreeGrafter"/>
</dbReference>
<comment type="cofactor">
    <cofactor evidence="2">
        <name>L-ascorbate</name>
        <dbReference type="ChEBI" id="CHEBI:38290"/>
    </cofactor>
</comment>
<dbReference type="InterPro" id="IPR042098">
    <property type="entry name" value="TauD-like_sf"/>
</dbReference>
<dbReference type="AlphaFoldDB" id="A0A8G2EW79"/>
<evidence type="ECO:0000256" key="4">
    <source>
        <dbReference type="ARBA" id="ARBA00022723"/>
    </source>
</evidence>
<dbReference type="InterPro" id="IPR003819">
    <property type="entry name" value="TauD/TfdA-like"/>
</dbReference>
<dbReference type="InterPro" id="IPR050411">
    <property type="entry name" value="AlphaKG_dependent_hydroxylases"/>
</dbReference>
<comment type="caution">
    <text evidence="9">The sequence shown here is derived from an EMBL/GenBank/DDBJ whole genome shotgun (WGS) entry which is preliminary data.</text>
</comment>
<evidence type="ECO:0000256" key="1">
    <source>
        <dbReference type="ARBA" id="ARBA00001954"/>
    </source>
</evidence>
<evidence type="ECO:0000256" key="2">
    <source>
        <dbReference type="ARBA" id="ARBA00001961"/>
    </source>
</evidence>
<keyword evidence="7" id="KW-0408">Iron</keyword>
<keyword evidence="10" id="KW-1185">Reference proteome</keyword>
<keyword evidence="6" id="KW-0560">Oxidoreductase</keyword>
<dbReference type="Proteomes" id="UP000198615">
    <property type="component" value="Unassembled WGS sequence"/>
</dbReference>
<dbReference type="InterPro" id="IPR038492">
    <property type="entry name" value="GBBH-like_N_sf"/>
</dbReference>
<dbReference type="Gene3D" id="3.30.2020.30">
    <property type="match status" value="1"/>
</dbReference>
<feature type="domain" description="TauD/TfdA-like" evidence="8">
    <location>
        <begin position="116"/>
        <end position="349"/>
    </location>
</feature>
<dbReference type="CDD" id="cd00250">
    <property type="entry name" value="CAS_like"/>
    <property type="match status" value="1"/>
</dbReference>
<evidence type="ECO:0000256" key="7">
    <source>
        <dbReference type="ARBA" id="ARBA00023004"/>
    </source>
</evidence>
<dbReference type="PANTHER" id="PTHR10696:SF51">
    <property type="entry name" value="TRIMETHYLLYSINE DIOXYGENASE, MITOCHONDRIAL"/>
    <property type="match status" value="1"/>
</dbReference>
<dbReference type="RefSeq" id="WP_093150007.1">
    <property type="nucleotide sequence ID" value="NZ_FNBW01000005.1"/>
</dbReference>